<keyword evidence="4" id="KW-1185">Reference proteome</keyword>
<evidence type="ECO:0000313" key="4">
    <source>
        <dbReference type="Proteomes" id="UP000000759"/>
    </source>
</evidence>
<dbReference type="InParanoid" id="B7G4Q1"/>
<evidence type="ECO:0008006" key="5">
    <source>
        <dbReference type="Google" id="ProtNLM"/>
    </source>
</evidence>
<evidence type="ECO:0000256" key="2">
    <source>
        <dbReference type="SAM" id="MobiDB-lite"/>
    </source>
</evidence>
<sequence>MSHRHVAMSRVRPPGRKEPREAPSKPLAPPTVVSKSLASRFFRQSHTPLVVPPSPNTNRKAATRAAGTGAAVARDRRTAAQPPPEQLPALAAEFGAFALLDESAETVLVNDELPHAFRDFATKLWTTLHRRCQRANRDGGKTRIAITVKQYEALWNHMNGDYTEMLLDQSYEGHHDDLELHLMAANHVVQDFLQLQTLFHETRTPTRLRHALWEGLERFLAPRLVEQYQARLTTMTPAEAARTISWLDDFQESARARRLRVSDTWQHDQERLLQVYLQKGVRNEMATLVQRLAEQYSADEIRHDEHGHLVSTLPETVSFLYQQQHAVALECIPLVFHEQVLAACNEELGTLAGALLLVVHTVWKENNTGTHQYCALINDIYRLGEQCDNRNEEVLTNPAYMEAAEALSATLTQFSLQTTSFLCERIFTVLQEPESVLAPVGTAPWERQEIASPVDRTIATLQDYFVDLEAWLSGNYYYPKVLKQSLDFCVHQYVTSFFVNTMARGVHNPAAAAREIRNDHHRLDSYFSGEDLMPHHGVAGFYTRSQISLQLCILQNMAALIDPQRGPDDVGGDLKAVLVRLDRDVPGNPAVLHLLGLRKRHRGKESAEWLRAIAKAKQAVELDLQGNNATADSRNANNLLLLPKLCESRFLHNLRTGNGVQRQLSNTTQDFIESTRQLLVNEAKGLQRIRMYATHRGVGMRGSEKRP</sequence>
<accession>B7G4Q1</accession>
<dbReference type="Gene3D" id="1.10.357.70">
    <property type="entry name" value="Exocyst complex component Sec6, C-terminal domain"/>
    <property type="match status" value="1"/>
</dbReference>
<proteinExistence type="inferred from homology"/>
<dbReference type="Pfam" id="PF06046">
    <property type="entry name" value="Sec6"/>
    <property type="match status" value="1"/>
</dbReference>
<evidence type="ECO:0000256" key="1">
    <source>
        <dbReference type="ARBA" id="ARBA00009447"/>
    </source>
</evidence>
<reference evidence="3 4" key="1">
    <citation type="journal article" date="2008" name="Nature">
        <title>The Phaeodactylum genome reveals the evolutionary history of diatom genomes.</title>
        <authorList>
            <person name="Bowler C."/>
            <person name="Allen A.E."/>
            <person name="Badger J.H."/>
            <person name="Grimwood J."/>
            <person name="Jabbari K."/>
            <person name="Kuo A."/>
            <person name="Maheswari U."/>
            <person name="Martens C."/>
            <person name="Maumus F."/>
            <person name="Otillar R.P."/>
            <person name="Rayko E."/>
            <person name="Salamov A."/>
            <person name="Vandepoele K."/>
            <person name="Beszteri B."/>
            <person name="Gruber A."/>
            <person name="Heijde M."/>
            <person name="Katinka M."/>
            <person name="Mock T."/>
            <person name="Valentin K."/>
            <person name="Verret F."/>
            <person name="Berges J.A."/>
            <person name="Brownlee C."/>
            <person name="Cadoret J.P."/>
            <person name="Chiovitti A."/>
            <person name="Choi C.J."/>
            <person name="Coesel S."/>
            <person name="De Martino A."/>
            <person name="Detter J.C."/>
            <person name="Durkin C."/>
            <person name="Falciatore A."/>
            <person name="Fournet J."/>
            <person name="Haruta M."/>
            <person name="Huysman M.J."/>
            <person name="Jenkins B.D."/>
            <person name="Jiroutova K."/>
            <person name="Jorgensen R.E."/>
            <person name="Joubert Y."/>
            <person name="Kaplan A."/>
            <person name="Kroger N."/>
            <person name="Kroth P.G."/>
            <person name="La Roche J."/>
            <person name="Lindquist E."/>
            <person name="Lommer M."/>
            <person name="Martin-Jezequel V."/>
            <person name="Lopez P.J."/>
            <person name="Lucas S."/>
            <person name="Mangogna M."/>
            <person name="McGinnis K."/>
            <person name="Medlin L.K."/>
            <person name="Montsant A."/>
            <person name="Oudot-Le Secq M.P."/>
            <person name="Napoli C."/>
            <person name="Obornik M."/>
            <person name="Parker M.S."/>
            <person name="Petit J.L."/>
            <person name="Porcel B.M."/>
            <person name="Poulsen N."/>
            <person name="Robison M."/>
            <person name="Rychlewski L."/>
            <person name="Rynearson T.A."/>
            <person name="Schmutz J."/>
            <person name="Shapiro H."/>
            <person name="Siaut M."/>
            <person name="Stanley M."/>
            <person name="Sussman M.R."/>
            <person name="Taylor A.R."/>
            <person name="Vardi A."/>
            <person name="von Dassow P."/>
            <person name="Vyverman W."/>
            <person name="Willis A."/>
            <person name="Wyrwicz L.S."/>
            <person name="Rokhsar D.S."/>
            <person name="Weissenbach J."/>
            <person name="Armbrust E.V."/>
            <person name="Green B.R."/>
            <person name="Van de Peer Y."/>
            <person name="Grigoriev I.V."/>
        </authorList>
    </citation>
    <scope>NUCLEOTIDE SEQUENCE [LARGE SCALE GENOMIC DNA]</scope>
    <source>
        <strain evidence="3 4">CCAP 1055/1</strain>
    </source>
</reference>
<dbReference type="InterPro" id="IPR010326">
    <property type="entry name" value="EXOC3/Sec6"/>
</dbReference>
<feature type="compositionally biased region" description="Low complexity" evidence="2">
    <location>
        <begin position="63"/>
        <end position="72"/>
    </location>
</feature>
<dbReference type="AlphaFoldDB" id="B7G4Q1"/>
<feature type="region of interest" description="Disordered" evidence="2">
    <location>
        <begin position="1"/>
        <end position="32"/>
    </location>
</feature>
<gene>
    <name evidence="3" type="ORF">PHATRDRAFT_47733</name>
</gene>
<dbReference type="RefSeq" id="XP_002182114.1">
    <property type="nucleotide sequence ID" value="XM_002182078.1"/>
</dbReference>
<dbReference type="GeneID" id="7202723"/>
<dbReference type="OrthoDB" id="190098at2759"/>
<comment type="similarity">
    <text evidence="1">Belongs to the SEC6 family.</text>
</comment>
<protein>
    <recommendedName>
        <fullName evidence="5">Exocyst complex component Sec6</fullName>
    </recommendedName>
</protein>
<dbReference type="PaxDb" id="2850-Phatr47733"/>
<name>B7G4Q1_PHATC</name>
<dbReference type="KEGG" id="pti:PHATRDRAFT_47733"/>
<reference evidence="4" key="2">
    <citation type="submission" date="2008-08" db="EMBL/GenBank/DDBJ databases">
        <authorList>
            <consortium name="Diatom Consortium"/>
            <person name="Grigoriev I."/>
            <person name="Grimwood J."/>
            <person name="Kuo A."/>
            <person name="Otillar R.P."/>
            <person name="Salamov A."/>
            <person name="Detter J.C."/>
            <person name="Lindquist E."/>
            <person name="Shapiro H."/>
            <person name="Lucas S."/>
            <person name="Glavina del Rio T."/>
            <person name="Pitluck S."/>
            <person name="Rokhsar D."/>
            <person name="Bowler C."/>
        </authorList>
    </citation>
    <scope>GENOME REANNOTATION</scope>
    <source>
        <strain evidence="4">CCAP 1055/1</strain>
    </source>
</reference>
<dbReference type="Proteomes" id="UP000000759">
    <property type="component" value="Chromosome 14"/>
</dbReference>
<feature type="region of interest" description="Disordered" evidence="2">
    <location>
        <begin position="45"/>
        <end position="82"/>
    </location>
</feature>
<evidence type="ECO:0000313" key="3">
    <source>
        <dbReference type="EMBL" id="EEC46654.1"/>
    </source>
</evidence>
<dbReference type="HOGENOM" id="CLU_390560_0_0_1"/>
<dbReference type="InterPro" id="IPR042532">
    <property type="entry name" value="EXOC3/Sec6_C"/>
</dbReference>
<dbReference type="GO" id="GO:0006887">
    <property type="term" value="P:exocytosis"/>
    <property type="evidence" value="ECO:0007669"/>
    <property type="project" value="InterPro"/>
</dbReference>
<dbReference type="GO" id="GO:0000145">
    <property type="term" value="C:exocyst"/>
    <property type="evidence" value="ECO:0007669"/>
    <property type="project" value="InterPro"/>
</dbReference>
<organism evidence="3 4">
    <name type="scientific">Phaeodactylum tricornutum (strain CCAP 1055/1)</name>
    <dbReference type="NCBI Taxonomy" id="556484"/>
    <lineage>
        <taxon>Eukaryota</taxon>
        <taxon>Sar</taxon>
        <taxon>Stramenopiles</taxon>
        <taxon>Ochrophyta</taxon>
        <taxon>Bacillariophyta</taxon>
        <taxon>Bacillariophyceae</taxon>
        <taxon>Bacillariophycidae</taxon>
        <taxon>Naviculales</taxon>
        <taxon>Phaeodactylaceae</taxon>
        <taxon>Phaeodactylum</taxon>
    </lineage>
</organism>
<dbReference type="STRING" id="556484.B7G4Q1"/>
<dbReference type="EMBL" id="CM000616">
    <property type="protein sequence ID" value="EEC46654.1"/>
    <property type="molecule type" value="Genomic_DNA"/>
</dbReference>